<evidence type="ECO:0000313" key="7">
    <source>
        <dbReference type="EMBL" id="OEV11132.1"/>
    </source>
</evidence>
<dbReference type="GO" id="GO:0042597">
    <property type="term" value="C:periplasmic space"/>
    <property type="evidence" value="ECO:0007669"/>
    <property type="project" value="UniProtKB-ARBA"/>
</dbReference>
<keyword evidence="3" id="KW-0813">Transport</keyword>
<name>A0A1E7L4L9_9ACTN</name>
<dbReference type="SUPFAM" id="SSF53850">
    <property type="entry name" value="Periplasmic binding protein-like II"/>
    <property type="match status" value="1"/>
</dbReference>
<sequence>MKRRSLTSPALAGLLASVLVACSGGVDGTGDKGKAIVIGTTARIAVTEDTPAPFDPAASYDLNSWNLMRNTFQTLLRPPRSGTEPVGDAAEKCGFADNRDDEYRCELRDGLTFSNGHELSAEDVAFSVRRLLRINSRSGPASLLSNVDTVEADGGRRVVFYLKKPDATFPYKLATPAAAIVDSETYPADRLVKSFKGTTSGPYVIDDFDTRKHRVLLSRNPDYQGGSEPKNNKVELRFFGSAESLQKAMDSGDVDMMNRGLSSRYIERLESDQDSRIRLVEQPGQGVQYLVFDTKDKTVGRQAVRQAFAQVVDRKQLVGDVYERTAEPLYSLVPGGLLGHKNSFFNEYGEPDVKAAKRTLRKADVKTPVKITLHYAQVGRGGSAANEFAVLKKQLNESGLFEATVKGEPPTSYSSASLQGKYQVYGFGWLPDFPDADNFIAPFLEKENVLNTAYSNKEIRDELIPRTRREPDRADASDSFARAQDIVAGDVPVLPLWQGKSFVAAHDDITGVEWALNSSSLLQLWELGRGVSS</sequence>
<proteinExistence type="inferred from homology"/>
<comment type="subcellular location">
    <subcellularLocation>
        <location evidence="1">Cell envelope</location>
    </subcellularLocation>
</comment>
<dbReference type="GO" id="GO:0030313">
    <property type="term" value="C:cell envelope"/>
    <property type="evidence" value="ECO:0007669"/>
    <property type="project" value="UniProtKB-SubCell"/>
</dbReference>
<keyword evidence="4 5" id="KW-0732">Signal</keyword>
<dbReference type="PATRIC" id="fig|518642.10.peg.2927"/>
<dbReference type="EMBL" id="LJGW01000248">
    <property type="protein sequence ID" value="OEV11132.1"/>
    <property type="molecule type" value="Genomic_DNA"/>
</dbReference>
<protein>
    <submittedName>
        <fullName evidence="7">Peptide-binding protein</fullName>
    </submittedName>
</protein>
<dbReference type="InterPro" id="IPR000914">
    <property type="entry name" value="SBP_5_dom"/>
</dbReference>
<dbReference type="InterPro" id="IPR039424">
    <property type="entry name" value="SBP_5"/>
</dbReference>
<keyword evidence="8" id="KW-1185">Reference proteome</keyword>
<evidence type="ECO:0000256" key="2">
    <source>
        <dbReference type="ARBA" id="ARBA00005695"/>
    </source>
</evidence>
<dbReference type="AlphaFoldDB" id="A0A1E7L4L9"/>
<feature type="chain" id="PRO_5009197118" evidence="5">
    <location>
        <begin position="22"/>
        <end position="533"/>
    </location>
</feature>
<dbReference type="FunFam" id="3.10.105.10:FF:000012">
    <property type="entry name" value="Peptide/nickel transport system substrate-binding protein"/>
    <property type="match status" value="1"/>
</dbReference>
<dbReference type="InterPro" id="IPR030678">
    <property type="entry name" value="Peptide/Ni-bd"/>
</dbReference>
<dbReference type="GO" id="GO:1904680">
    <property type="term" value="F:peptide transmembrane transporter activity"/>
    <property type="evidence" value="ECO:0007669"/>
    <property type="project" value="TreeGrafter"/>
</dbReference>
<comment type="similarity">
    <text evidence="2">Belongs to the bacterial solute-binding protein 5 family.</text>
</comment>
<evidence type="ECO:0000256" key="5">
    <source>
        <dbReference type="SAM" id="SignalP"/>
    </source>
</evidence>
<evidence type="ECO:0000256" key="4">
    <source>
        <dbReference type="ARBA" id="ARBA00022729"/>
    </source>
</evidence>
<feature type="domain" description="Solute-binding protein family 5" evidence="6">
    <location>
        <begin position="85"/>
        <end position="448"/>
    </location>
</feature>
<gene>
    <name evidence="7" type="ORF">AN218_14455</name>
</gene>
<feature type="signal peptide" evidence="5">
    <location>
        <begin position="1"/>
        <end position="21"/>
    </location>
</feature>
<dbReference type="GO" id="GO:0043190">
    <property type="term" value="C:ATP-binding cassette (ABC) transporter complex"/>
    <property type="evidence" value="ECO:0007669"/>
    <property type="project" value="InterPro"/>
</dbReference>
<dbReference type="RefSeq" id="WP_070017290.1">
    <property type="nucleotide sequence ID" value="NZ_LJGW01000248.1"/>
</dbReference>
<organism evidence="7 8">
    <name type="scientific">Streptomyces nanshensis</name>
    <dbReference type="NCBI Taxonomy" id="518642"/>
    <lineage>
        <taxon>Bacteria</taxon>
        <taxon>Bacillati</taxon>
        <taxon>Actinomycetota</taxon>
        <taxon>Actinomycetes</taxon>
        <taxon>Kitasatosporales</taxon>
        <taxon>Streptomycetaceae</taxon>
        <taxon>Streptomyces</taxon>
    </lineage>
</organism>
<dbReference type="PROSITE" id="PS51257">
    <property type="entry name" value="PROKAR_LIPOPROTEIN"/>
    <property type="match status" value="1"/>
</dbReference>
<comment type="caution">
    <text evidence="7">The sequence shown here is derived from an EMBL/GenBank/DDBJ whole genome shotgun (WGS) entry which is preliminary data.</text>
</comment>
<dbReference type="Proteomes" id="UP000176005">
    <property type="component" value="Unassembled WGS sequence"/>
</dbReference>
<dbReference type="Gene3D" id="3.10.105.10">
    <property type="entry name" value="Dipeptide-binding Protein, Domain 3"/>
    <property type="match status" value="1"/>
</dbReference>
<dbReference type="Gene3D" id="3.40.190.10">
    <property type="entry name" value="Periplasmic binding protein-like II"/>
    <property type="match status" value="1"/>
</dbReference>
<dbReference type="Gene3D" id="3.90.76.10">
    <property type="entry name" value="Dipeptide-binding Protein, Domain 1"/>
    <property type="match status" value="1"/>
</dbReference>
<reference evidence="7 8" key="1">
    <citation type="journal article" date="2016" name="Front. Microbiol.">
        <title>Comparative Genomics Analysis of Streptomyces Species Reveals Their Adaptation to the Marine Environment and Their Diversity at the Genomic Level.</title>
        <authorList>
            <person name="Tian X."/>
            <person name="Zhang Z."/>
            <person name="Yang T."/>
            <person name="Chen M."/>
            <person name="Li J."/>
            <person name="Chen F."/>
            <person name="Yang J."/>
            <person name="Li W."/>
            <person name="Zhang B."/>
            <person name="Zhang Z."/>
            <person name="Wu J."/>
            <person name="Zhang C."/>
            <person name="Long L."/>
            <person name="Xiao J."/>
        </authorList>
    </citation>
    <scope>NUCLEOTIDE SEQUENCE [LARGE SCALE GENOMIC DNA]</scope>
    <source>
        <strain evidence="7 8">SCSIO 10429</strain>
    </source>
</reference>
<dbReference type="Pfam" id="PF00496">
    <property type="entry name" value="SBP_bac_5"/>
    <property type="match status" value="1"/>
</dbReference>
<dbReference type="PANTHER" id="PTHR30290">
    <property type="entry name" value="PERIPLASMIC BINDING COMPONENT OF ABC TRANSPORTER"/>
    <property type="match status" value="1"/>
</dbReference>
<dbReference type="PIRSF" id="PIRSF002741">
    <property type="entry name" value="MppA"/>
    <property type="match status" value="1"/>
</dbReference>
<evidence type="ECO:0000256" key="3">
    <source>
        <dbReference type="ARBA" id="ARBA00022448"/>
    </source>
</evidence>
<evidence type="ECO:0000259" key="6">
    <source>
        <dbReference type="Pfam" id="PF00496"/>
    </source>
</evidence>
<dbReference type="PANTHER" id="PTHR30290:SF10">
    <property type="entry name" value="PERIPLASMIC OLIGOPEPTIDE-BINDING PROTEIN-RELATED"/>
    <property type="match status" value="1"/>
</dbReference>
<dbReference type="GO" id="GO:0015833">
    <property type="term" value="P:peptide transport"/>
    <property type="evidence" value="ECO:0007669"/>
    <property type="project" value="TreeGrafter"/>
</dbReference>
<evidence type="ECO:0000256" key="1">
    <source>
        <dbReference type="ARBA" id="ARBA00004196"/>
    </source>
</evidence>
<accession>A0A1E7L4L9</accession>
<evidence type="ECO:0000313" key="8">
    <source>
        <dbReference type="Proteomes" id="UP000176005"/>
    </source>
</evidence>